<accession>A0ACB9FYG0</accession>
<name>A0ACB9FYG0_9ASTR</name>
<organism evidence="1 2">
    <name type="scientific">Smallanthus sonchifolius</name>
    <dbReference type="NCBI Taxonomy" id="185202"/>
    <lineage>
        <taxon>Eukaryota</taxon>
        <taxon>Viridiplantae</taxon>
        <taxon>Streptophyta</taxon>
        <taxon>Embryophyta</taxon>
        <taxon>Tracheophyta</taxon>
        <taxon>Spermatophyta</taxon>
        <taxon>Magnoliopsida</taxon>
        <taxon>eudicotyledons</taxon>
        <taxon>Gunneridae</taxon>
        <taxon>Pentapetalae</taxon>
        <taxon>asterids</taxon>
        <taxon>campanulids</taxon>
        <taxon>Asterales</taxon>
        <taxon>Asteraceae</taxon>
        <taxon>Asteroideae</taxon>
        <taxon>Heliantheae alliance</taxon>
        <taxon>Millerieae</taxon>
        <taxon>Smallanthus</taxon>
    </lineage>
</organism>
<protein>
    <submittedName>
        <fullName evidence="1">Uncharacterized protein</fullName>
    </submittedName>
</protein>
<reference evidence="1 2" key="2">
    <citation type="journal article" date="2022" name="Mol. Ecol. Resour.">
        <title>The genomes of chicory, endive, great burdock and yacon provide insights into Asteraceae paleo-polyploidization history and plant inulin production.</title>
        <authorList>
            <person name="Fan W."/>
            <person name="Wang S."/>
            <person name="Wang H."/>
            <person name="Wang A."/>
            <person name="Jiang F."/>
            <person name="Liu H."/>
            <person name="Zhao H."/>
            <person name="Xu D."/>
            <person name="Zhang Y."/>
        </authorList>
    </citation>
    <scope>NUCLEOTIDE SEQUENCE [LARGE SCALE GENOMIC DNA]</scope>
    <source>
        <strain evidence="2">cv. Yunnan</strain>
        <tissue evidence="1">Leaves</tissue>
    </source>
</reference>
<reference evidence="2" key="1">
    <citation type="journal article" date="2022" name="Mol. Ecol. Resour.">
        <title>The genomes of chicory, endive, great burdock and yacon provide insights into Asteraceae palaeo-polyploidization history and plant inulin production.</title>
        <authorList>
            <person name="Fan W."/>
            <person name="Wang S."/>
            <person name="Wang H."/>
            <person name="Wang A."/>
            <person name="Jiang F."/>
            <person name="Liu H."/>
            <person name="Zhao H."/>
            <person name="Xu D."/>
            <person name="Zhang Y."/>
        </authorList>
    </citation>
    <scope>NUCLEOTIDE SEQUENCE [LARGE SCALE GENOMIC DNA]</scope>
    <source>
        <strain evidence="2">cv. Yunnan</strain>
    </source>
</reference>
<keyword evidence="2" id="KW-1185">Reference proteome</keyword>
<sequence length="117" mass="11907">MNPDARRPAHSAALLQSPHALPLSVVSLLRQVIHVASLMLSQQGPPPPEAAPDDHLAIEYDTVSPESVSEVAPSASPAGYSSDSSSGFDSETCSGSSSCGMAGGNGAFPELADDMCL</sequence>
<dbReference type="Proteomes" id="UP001056120">
    <property type="component" value="Linkage Group LG15"/>
</dbReference>
<proteinExistence type="predicted"/>
<evidence type="ECO:0000313" key="1">
    <source>
        <dbReference type="EMBL" id="KAI3776001.1"/>
    </source>
</evidence>
<comment type="caution">
    <text evidence="1">The sequence shown here is derived from an EMBL/GenBank/DDBJ whole genome shotgun (WGS) entry which is preliminary data.</text>
</comment>
<evidence type="ECO:0000313" key="2">
    <source>
        <dbReference type="Proteomes" id="UP001056120"/>
    </source>
</evidence>
<gene>
    <name evidence="1" type="ORF">L1987_45761</name>
</gene>
<dbReference type="EMBL" id="CM042032">
    <property type="protein sequence ID" value="KAI3776001.1"/>
    <property type="molecule type" value="Genomic_DNA"/>
</dbReference>